<evidence type="ECO:0000256" key="7">
    <source>
        <dbReference type="ARBA" id="ARBA00023125"/>
    </source>
</evidence>
<gene>
    <name evidence="11" type="ORF">NEZAVI_LOCUS6468</name>
</gene>
<dbReference type="GO" id="GO:0005668">
    <property type="term" value="C:RNA polymerase transcription factor SL1 complex"/>
    <property type="evidence" value="ECO:0007669"/>
    <property type="project" value="TreeGrafter"/>
</dbReference>
<comment type="similarity">
    <text evidence="2">Belongs to the RRN7/TAF1B family.</text>
</comment>
<dbReference type="InterPro" id="IPR033599">
    <property type="entry name" value="TAF1B/Rrn7"/>
</dbReference>
<evidence type="ECO:0000256" key="1">
    <source>
        <dbReference type="ARBA" id="ARBA00004604"/>
    </source>
</evidence>
<evidence type="ECO:0000256" key="9">
    <source>
        <dbReference type="ARBA" id="ARBA00023242"/>
    </source>
</evidence>
<accession>A0A9P0H6I3</accession>
<dbReference type="GO" id="GO:0070860">
    <property type="term" value="C:RNA polymerase I core factor complex"/>
    <property type="evidence" value="ECO:0007669"/>
    <property type="project" value="InterPro"/>
</dbReference>
<evidence type="ECO:0000313" key="12">
    <source>
        <dbReference type="Proteomes" id="UP001152798"/>
    </source>
</evidence>
<dbReference type="InterPro" id="IPR048538">
    <property type="entry name" value="Rrn7_cyclin_C"/>
</dbReference>
<dbReference type="Proteomes" id="UP001152798">
    <property type="component" value="Chromosome 3"/>
</dbReference>
<dbReference type="GO" id="GO:0008270">
    <property type="term" value="F:zinc ion binding"/>
    <property type="evidence" value="ECO:0007669"/>
    <property type="project" value="UniProtKB-KW"/>
</dbReference>
<keyword evidence="5" id="KW-0862">Zinc</keyword>
<protein>
    <recommendedName>
        <fullName evidence="10">Rrn7/TAF1B C-terminal cyclin domain-containing protein</fullName>
    </recommendedName>
</protein>
<evidence type="ECO:0000256" key="8">
    <source>
        <dbReference type="ARBA" id="ARBA00023163"/>
    </source>
</evidence>
<dbReference type="GO" id="GO:0042790">
    <property type="term" value="P:nucleolar large rRNA transcription by RNA polymerase I"/>
    <property type="evidence" value="ECO:0007669"/>
    <property type="project" value="TreeGrafter"/>
</dbReference>
<keyword evidence="7" id="KW-0238">DNA-binding</keyword>
<keyword evidence="9" id="KW-0539">Nucleus</keyword>
<keyword evidence="3" id="KW-0479">Metal-binding</keyword>
<feature type="domain" description="Rrn7/TAF1B C-terminal cyclin" evidence="10">
    <location>
        <begin position="339"/>
        <end position="458"/>
    </location>
</feature>
<comment type="subcellular location">
    <subcellularLocation>
        <location evidence="1">Nucleus</location>
        <location evidence="1">Nucleolus</location>
    </subcellularLocation>
</comment>
<evidence type="ECO:0000259" key="10">
    <source>
        <dbReference type="Pfam" id="PF20645"/>
    </source>
</evidence>
<proteinExistence type="inferred from homology"/>
<evidence type="ECO:0000256" key="5">
    <source>
        <dbReference type="ARBA" id="ARBA00022833"/>
    </source>
</evidence>
<organism evidence="11 12">
    <name type="scientific">Nezara viridula</name>
    <name type="common">Southern green stink bug</name>
    <name type="synonym">Cimex viridulus</name>
    <dbReference type="NCBI Taxonomy" id="85310"/>
    <lineage>
        <taxon>Eukaryota</taxon>
        <taxon>Metazoa</taxon>
        <taxon>Ecdysozoa</taxon>
        <taxon>Arthropoda</taxon>
        <taxon>Hexapoda</taxon>
        <taxon>Insecta</taxon>
        <taxon>Pterygota</taxon>
        <taxon>Neoptera</taxon>
        <taxon>Paraneoptera</taxon>
        <taxon>Hemiptera</taxon>
        <taxon>Heteroptera</taxon>
        <taxon>Panheteroptera</taxon>
        <taxon>Pentatomomorpha</taxon>
        <taxon>Pentatomoidea</taxon>
        <taxon>Pentatomidae</taxon>
        <taxon>Pentatominae</taxon>
        <taxon>Nezara</taxon>
    </lineage>
</organism>
<evidence type="ECO:0000313" key="11">
    <source>
        <dbReference type="EMBL" id="CAH1396388.1"/>
    </source>
</evidence>
<dbReference type="EMBL" id="OV725079">
    <property type="protein sequence ID" value="CAH1396388.1"/>
    <property type="molecule type" value="Genomic_DNA"/>
</dbReference>
<name>A0A9P0H6I3_NEZVI</name>
<dbReference type="GO" id="GO:0001164">
    <property type="term" value="F:RNA polymerase I core promoter sequence-specific DNA binding"/>
    <property type="evidence" value="ECO:0007669"/>
    <property type="project" value="InterPro"/>
</dbReference>
<keyword evidence="6" id="KW-0805">Transcription regulation</keyword>
<dbReference type="AlphaFoldDB" id="A0A9P0H6I3"/>
<reference evidence="11" key="1">
    <citation type="submission" date="2022-01" db="EMBL/GenBank/DDBJ databases">
        <authorList>
            <person name="King R."/>
        </authorList>
    </citation>
    <scope>NUCLEOTIDE SEQUENCE</scope>
</reference>
<dbReference type="PANTHER" id="PTHR31576">
    <property type="entry name" value="TATA BOX-BINDING PROTEIN-ASSOCIATED FACTOR RNA POLYMERASE I SUBUNIT B"/>
    <property type="match status" value="1"/>
</dbReference>
<dbReference type="PANTHER" id="PTHR31576:SF2">
    <property type="entry name" value="TATA BOX-BINDING PROTEIN-ASSOCIATED FACTOR RNA POLYMERASE I SUBUNIT B"/>
    <property type="match status" value="1"/>
</dbReference>
<dbReference type="Pfam" id="PF20645">
    <property type="entry name" value="Rrn7_cyclin_C"/>
    <property type="match status" value="1"/>
</dbReference>
<evidence type="ECO:0000256" key="2">
    <source>
        <dbReference type="ARBA" id="ARBA00006899"/>
    </source>
</evidence>
<evidence type="ECO:0000256" key="3">
    <source>
        <dbReference type="ARBA" id="ARBA00022723"/>
    </source>
</evidence>
<dbReference type="OrthoDB" id="10069252at2759"/>
<keyword evidence="12" id="KW-1185">Reference proteome</keyword>
<sequence>MSQKPACIQCGGTDYVLESGFYFCSECQVQSQDIREEVFDDYWQGQKTGRVSIAAPLSQEVATQDSLLQESIATDKNLTSWEVFNIILKGLVDELTLLGAPKELKLVVLQLWASYLMKTEAAFISKLIEKRPRLDLNFRKRDAELIYGTNKELINAYKKPIYRKKITKSRMPNEKESSFANTRMKKYRLTKKTKMLAKAEYEQSSVSSQASEITLESLSAKSVSSSSQKSYKLRYNTKAKVALSSMLDAASEIDNDARSSLQKQIFGREAKSLHHLSLSKLLAILRLALLILDSDIHLGDLLRWSAEGYLSLLNAEKLLPSKVSIGKDIIPIFIFALNSREHINRKVMLMADSLGVVDVSPRILPLIERYLKELQLPDDLLKIIRMLMELSPPRLRLTLSVNYEGRAMAFIIFALKLLLGLDGTTEKCISKVTKIINRKQEKDKKRLFNWSEWVSYINCRSSVVSVYHQATRNIYHPASAVGGSKPFLSHWEKLPSKHTFERKHIIPSSVKECMSRFVKDLCQEPVEPLPPSLSPLCSNLMEIFDRDLHIPLRTKKILEQEFTNDTVEYLYDEVWQKEISEKFNISFEQVLTAKVVQVKPVVTGSKSTRPSLKGNKEMVDVKIDYKEGKSGKRKRYNPQLDMKRSFLPNPDDFLHGVKLKDRSESFKEVNIVETIFIYVSLMLNEAIISKSVKLTAYKKTNSIADSHLSV</sequence>
<evidence type="ECO:0000256" key="6">
    <source>
        <dbReference type="ARBA" id="ARBA00023015"/>
    </source>
</evidence>
<keyword evidence="4" id="KW-0863">Zinc-finger</keyword>
<evidence type="ECO:0000256" key="4">
    <source>
        <dbReference type="ARBA" id="ARBA00022771"/>
    </source>
</evidence>
<keyword evidence="8" id="KW-0804">Transcription</keyword>